<dbReference type="Proteomes" id="UP000765509">
    <property type="component" value="Unassembled WGS sequence"/>
</dbReference>
<reference evidence="1" key="1">
    <citation type="submission" date="2021-03" db="EMBL/GenBank/DDBJ databases">
        <title>Draft genome sequence of rust myrtle Austropuccinia psidii MF-1, a brazilian biotype.</title>
        <authorList>
            <person name="Quecine M.C."/>
            <person name="Pachon D.M.R."/>
            <person name="Bonatelli M.L."/>
            <person name="Correr F.H."/>
            <person name="Franceschini L.M."/>
            <person name="Leite T.F."/>
            <person name="Margarido G.R.A."/>
            <person name="Almeida C.A."/>
            <person name="Ferrarezi J.A."/>
            <person name="Labate C.A."/>
        </authorList>
    </citation>
    <scope>NUCLEOTIDE SEQUENCE</scope>
    <source>
        <strain evidence="1">MF-1</strain>
    </source>
</reference>
<dbReference type="EMBL" id="AVOT02017843">
    <property type="protein sequence ID" value="MBW0504283.1"/>
    <property type="molecule type" value="Genomic_DNA"/>
</dbReference>
<comment type="caution">
    <text evidence="1">The sequence shown here is derived from an EMBL/GenBank/DDBJ whole genome shotgun (WGS) entry which is preliminary data.</text>
</comment>
<organism evidence="1 2">
    <name type="scientific">Austropuccinia psidii MF-1</name>
    <dbReference type="NCBI Taxonomy" id="1389203"/>
    <lineage>
        <taxon>Eukaryota</taxon>
        <taxon>Fungi</taxon>
        <taxon>Dikarya</taxon>
        <taxon>Basidiomycota</taxon>
        <taxon>Pucciniomycotina</taxon>
        <taxon>Pucciniomycetes</taxon>
        <taxon>Pucciniales</taxon>
        <taxon>Sphaerophragmiaceae</taxon>
        <taxon>Austropuccinia</taxon>
    </lineage>
</organism>
<keyword evidence="2" id="KW-1185">Reference proteome</keyword>
<proteinExistence type="predicted"/>
<evidence type="ECO:0000313" key="2">
    <source>
        <dbReference type="Proteomes" id="UP000765509"/>
    </source>
</evidence>
<protein>
    <submittedName>
        <fullName evidence="1">Uncharacterized protein</fullName>
    </submittedName>
</protein>
<sequence length="166" mass="19027">MHLSYHQDDLNTWLPVVEFSYNTSDQIPTKKSPVSTVYGEDPYFYSVEITKETPTVILTSKIQSVEQYFNRELKVELRSFKRYADKSRESPPVLNTSIEVWISSKSIKLTRAPRNPQRIAGSLSNIQGSKYSFLLLQASTSMKVYSPRFPYSSLGTSKDIRNPPYA</sequence>
<evidence type="ECO:0000313" key="1">
    <source>
        <dbReference type="EMBL" id="MBW0504283.1"/>
    </source>
</evidence>
<accession>A0A9Q3DP87</accession>
<gene>
    <name evidence="1" type="ORF">O181_043998</name>
</gene>
<dbReference type="OrthoDB" id="2273864at2759"/>
<dbReference type="AlphaFoldDB" id="A0A9Q3DP87"/>
<name>A0A9Q3DP87_9BASI</name>